<dbReference type="AlphaFoldDB" id="A0A9X9T934"/>
<gene>
    <name evidence="2" type="ORF">OU421_03890</name>
</gene>
<evidence type="ECO:0000256" key="1">
    <source>
        <dbReference type="SAM" id="Phobius"/>
    </source>
</evidence>
<keyword evidence="1" id="KW-0472">Membrane</keyword>
<protein>
    <submittedName>
        <fullName evidence="2">Uncharacterized protein</fullName>
    </submittedName>
</protein>
<accession>A0A9X9T934</accession>
<keyword evidence="3" id="KW-1185">Reference proteome</keyword>
<sequence>MNMCLGALLGTGVFTALAAPVQASNMDYVSSGLSANQYLQIMIASLILVAVFIVIAYFIGKRNARRTKVNQVTKSLGFILAILYLIVGTFLLIIDFIVLIEPYVQIDAFIYTVQTFRYYFPEMVFGIIIVGAAGLLLYLVGLYILVFVRDTELVEKEKGAYHIQASPELDSEVSKGQVEYSRLKFRVTFWDTKEPLSDGKIHLETKEGTLMMIKYTDIMGEVDFGKLRGTEDDYYAYVEGDRERQEYRIVSLT</sequence>
<dbReference type="EMBL" id="CP113361">
    <property type="protein sequence ID" value="WAI02021.1"/>
    <property type="molecule type" value="Genomic_DNA"/>
</dbReference>
<reference evidence="2" key="1">
    <citation type="submission" date="2022-11" db="EMBL/GenBank/DDBJ databases">
        <title>Complete genome sequence of Methanogenium organophilum DSM 3596.</title>
        <authorList>
            <person name="Chen S.-C."/>
            <person name="Lai S.-J."/>
            <person name="You Y.-T."/>
        </authorList>
    </citation>
    <scope>NUCLEOTIDE SEQUENCE</scope>
    <source>
        <strain evidence="2">DSM 3596</strain>
    </source>
</reference>
<feature type="transmembrane region" description="Helical" evidence="1">
    <location>
        <begin position="124"/>
        <end position="148"/>
    </location>
</feature>
<evidence type="ECO:0000313" key="3">
    <source>
        <dbReference type="Proteomes" id="UP001163096"/>
    </source>
</evidence>
<organism evidence="2 3">
    <name type="scientific">Methanogenium organophilum</name>
    <dbReference type="NCBI Taxonomy" id="2199"/>
    <lineage>
        <taxon>Archaea</taxon>
        <taxon>Methanobacteriati</taxon>
        <taxon>Methanobacteriota</taxon>
        <taxon>Stenosarchaea group</taxon>
        <taxon>Methanomicrobia</taxon>
        <taxon>Methanomicrobiales</taxon>
        <taxon>Methanomicrobiaceae</taxon>
        <taxon>Methanogenium</taxon>
    </lineage>
</organism>
<evidence type="ECO:0000313" key="2">
    <source>
        <dbReference type="EMBL" id="WAI02021.1"/>
    </source>
</evidence>
<feature type="transmembrane region" description="Helical" evidence="1">
    <location>
        <begin position="39"/>
        <end position="60"/>
    </location>
</feature>
<dbReference type="Proteomes" id="UP001163096">
    <property type="component" value="Chromosome"/>
</dbReference>
<feature type="transmembrane region" description="Helical" evidence="1">
    <location>
        <begin position="81"/>
        <end position="104"/>
    </location>
</feature>
<name>A0A9X9T934_METOG</name>
<keyword evidence="1" id="KW-0812">Transmembrane</keyword>
<proteinExistence type="predicted"/>
<keyword evidence="1" id="KW-1133">Transmembrane helix</keyword>
<dbReference type="RefSeq" id="WP_268187299.1">
    <property type="nucleotide sequence ID" value="NZ_CP113361.1"/>
</dbReference>
<dbReference type="KEGG" id="mou:OU421_03890"/>
<dbReference type="GeneID" id="76834214"/>